<organism evidence="5 6">
    <name type="scientific">Trichosporon asahii var. asahii (strain ATCC 90039 / CBS 2479 / JCM 2466 / KCTC 7840 / NBRC 103889/ NCYC 2677 / UAMH 7654)</name>
    <name type="common">Yeast</name>
    <dbReference type="NCBI Taxonomy" id="1186058"/>
    <lineage>
        <taxon>Eukaryota</taxon>
        <taxon>Fungi</taxon>
        <taxon>Dikarya</taxon>
        <taxon>Basidiomycota</taxon>
        <taxon>Agaricomycotina</taxon>
        <taxon>Tremellomycetes</taxon>
        <taxon>Trichosporonales</taxon>
        <taxon>Trichosporonaceae</taxon>
        <taxon>Trichosporon</taxon>
    </lineage>
</organism>
<keyword evidence="2" id="KW-0812">Transmembrane</keyword>
<gene>
    <name evidence="5" type="ORF">A1Q1_00600</name>
</gene>
<keyword evidence="3" id="KW-1133">Transmembrane helix</keyword>
<dbReference type="AlphaFoldDB" id="J5R0X4"/>
<reference evidence="5 6" key="1">
    <citation type="journal article" date="2012" name="Eukaryot. Cell">
        <title>Draft genome sequence of CBS 2479, the standard type strain of Trichosporon asahii.</title>
        <authorList>
            <person name="Yang R.Y."/>
            <person name="Li H.T."/>
            <person name="Zhu H."/>
            <person name="Zhou G.P."/>
            <person name="Wang M."/>
            <person name="Wang L."/>
        </authorList>
    </citation>
    <scope>NUCLEOTIDE SEQUENCE [LARGE SCALE GENOMIC DNA]</scope>
    <source>
        <strain evidence="6">ATCC 90039 / CBS 2479 / JCM 2466 / KCTC 7840 / NCYC 2677 / UAMH 7654</strain>
    </source>
</reference>
<evidence type="ECO:0000256" key="1">
    <source>
        <dbReference type="ARBA" id="ARBA00004370"/>
    </source>
</evidence>
<comment type="subcellular location">
    <subcellularLocation>
        <location evidence="1">Membrane</location>
    </subcellularLocation>
</comment>
<dbReference type="RefSeq" id="XP_014181390.1">
    <property type="nucleotide sequence ID" value="XM_014325915.1"/>
</dbReference>
<dbReference type="SUPFAM" id="SSF103506">
    <property type="entry name" value="Mitochondrial carrier"/>
    <property type="match status" value="1"/>
</dbReference>
<evidence type="ECO:0000313" key="6">
    <source>
        <dbReference type="Proteomes" id="UP000002748"/>
    </source>
</evidence>
<dbReference type="EMBL" id="ALBS01000126">
    <property type="protein sequence ID" value="EJT50133.1"/>
    <property type="molecule type" value="Genomic_DNA"/>
</dbReference>
<comment type="caution">
    <text evidence="5">The sequence shown here is derived from an EMBL/GenBank/DDBJ whole genome shotgun (WGS) entry which is preliminary data.</text>
</comment>
<dbReference type="KEGG" id="tasa:A1Q1_00600"/>
<dbReference type="InterPro" id="IPR023395">
    <property type="entry name" value="MCP_dom_sf"/>
</dbReference>
<keyword evidence="4" id="KW-0472">Membrane</keyword>
<dbReference type="HOGENOM" id="CLU_826879_0_0_1"/>
<dbReference type="GO" id="GO:0016020">
    <property type="term" value="C:membrane"/>
    <property type="evidence" value="ECO:0007669"/>
    <property type="project" value="UniProtKB-SubCell"/>
</dbReference>
<dbReference type="GeneID" id="25984114"/>
<evidence type="ECO:0000256" key="2">
    <source>
        <dbReference type="ARBA" id="ARBA00022692"/>
    </source>
</evidence>
<dbReference type="VEuPathDB" id="FungiDB:A1Q1_00600"/>
<protein>
    <recommendedName>
        <fullName evidence="7">Mitochondrial carrier protein</fullName>
    </recommendedName>
</protein>
<dbReference type="Gene3D" id="1.50.40.10">
    <property type="entry name" value="Mitochondrial carrier domain"/>
    <property type="match status" value="1"/>
</dbReference>
<name>J5R0X4_TRIAS</name>
<evidence type="ECO:0000256" key="3">
    <source>
        <dbReference type="ARBA" id="ARBA00022989"/>
    </source>
</evidence>
<proteinExistence type="predicted"/>
<dbReference type="Proteomes" id="UP000002748">
    <property type="component" value="Unassembled WGS sequence"/>
</dbReference>
<evidence type="ECO:0008006" key="7">
    <source>
        <dbReference type="Google" id="ProtNLM"/>
    </source>
</evidence>
<evidence type="ECO:0000313" key="5">
    <source>
        <dbReference type="EMBL" id="EJT50133.1"/>
    </source>
</evidence>
<dbReference type="OrthoDB" id="2954405at2759"/>
<sequence>MTAADGIQFSAAAFLPGVGVTLLGVPFAGTLARYLTNYNPVIDEINVTEKNGVNKISVSEEQPRSWSLIQMFKRTYKLEGIAGFFNGAFPSVLSYLVSSLPAAIVLGVAVAKGTSPTDPATTTGTLGRAWAWFTQTGNGILFDVAFNLLVAPFNVLAARAFVSAYRLPSFNLKSVMTESEQSNPLRLYQIPGLVTSTILDVLVGRALTFADADILWSYGPEGEFAWSLFSALVQAPFLLVTTRIQSHPSDADGTPLPVGPRSSNSAEDDILVRPVRYGGVVDAVQSIIAEENWPTLFRGAFWGVVFAVGRAAFNQYILKELQSGALTGQPPAPVIA</sequence>
<evidence type="ECO:0000256" key="4">
    <source>
        <dbReference type="ARBA" id="ARBA00023136"/>
    </source>
</evidence>
<accession>J5R0X4</accession>